<accession>A0A9W9AG18</accession>
<dbReference type="InterPro" id="IPR008948">
    <property type="entry name" value="L-Aspartase-like"/>
</dbReference>
<dbReference type="Gene3D" id="1.10.275.10">
    <property type="entry name" value="Fumarase/aspartase (N-terminal domain)"/>
    <property type="match status" value="1"/>
</dbReference>
<dbReference type="PANTHER" id="PTHR43172:SF1">
    <property type="entry name" value="ADENYLOSUCCINATE LYASE"/>
    <property type="match status" value="1"/>
</dbReference>
<evidence type="ECO:0000313" key="3">
    <source>
        <dbReference type="Proteomes" id="UP001150266"/>
    </source>
</evidence>
<protein>
    <submittedName>
        <fullName evidence="2">Adenylosuccinate lyase</fullName>
    </submittedName>
</protein>
<comment type="caution">
    <text evidence="2">The sequence shown here is derived from an EMBL/GenBank/DDBJ whole genome shotgun (WGS) entry which is preliminary data.</text>
</comment>
<gene>
    <name evidence="2" type="ORF">J3R30DRAFT_3656822</name>
</gene>
<dbReference type="Proteomes" id="UP001150266">
    <property type="component" value="Unassembled WGS sequence"/>
</dbReference>
<dbReference type="GO" id="GO:0044208">
    <property type="term" value="P:'de novo' AMP biosynthetic process"/>
    <property type="evidence" value="ECO:0007669"/>
    <property type="project" value="TreeGrafter"/>
</dbReference>
<dbReference type="InterPro" id="IPR024083">
    <property type="entry name" value="Fumarase/histidase_N"/>
</dbReference>
<dbReference type="GO" id="GO:0005829">
    <property type="term" value="C:cytosol"/>
    <property type="evidence" value="ECO:0007669"/>
    <property type="project" value="TreeGrafter"/>
</dbReference>
<reference evidence="2" key="1">
    <citation type="submission" date="2022-08" db="EMBL/GenBank/DDBJ databases">
        <title>A Global Phylogenomic Analysis of the Shiitake Genus Lentinula.</title>
        <authorList>
            <consortium name="DOE Joint Genome Institute"/>
            <person name="Sierra-Patev S."/>
            <person name="Min B."/>
            <person name="Naranjo-Ortiz M."/>
            <person name="Looney B."/>
            <person name="Konkel Z."/>
            <person name="Slot J.C."/>
            <person name="Sakamoto Y."/>
            <person name="Steenwyk J.L."/>
            <person name="Rokas A."/>
            <person name="Carro J."/>
            <person name="Camarero S."/>
            <person name="Ferreira P."/>
            <person name="Molpeceres G."/>
            <person name="Ruiz-Duenas F.J."/>
            <person name="Serrano A."/>
            <person name="Henrissat B."/>
            <person name="Drula E."/>
            <person name="Hughes K.W."/>
            <person name="Mata J.L."/>
            <person name="Ishikawa N.K."/>
            <person name="Vargas-Isla R."/>
            <person name="Ushijima S."/>
            <person name="Smith C.A."/>
            <person name="Ahrendt S."/>
            <person name="Andreopoulos W."/>
            <person name="He G."/>
            <person name="Labutti K."/>
            <person name="Lipzen A."/>
            <person name="Ng V."/>
            <person name="Riley R."/>
            <person name="Sandor L."/>
            <person name="Barry K."/>
            <person name="Martinez A.T."/>
            <person name="Xiao Y."/>
            <person name="Gibbons J.G."/>
            <person name="Terashima K."/>
            <person name="Grigoriev I.V."/>
            <person name="Hibbett D.S."/>
        </authorList>
    </citation>
    <scope>NUCLEOTIDE SEQUENCE</scope>
    <source>
        <strain evidence="2">JLM2183</strain>
    </source>
</reference>
<name>A0A9W9AG18_9AGAR</name>
<keyword evidence="1 2" id="KW-0456">Lyase</keyword>
<evidence type="ECO:0000256" key="1">
    <source>
        <dbReference type="ARBA" id="ARBA00023239"/>
    </source>
</evidence>
<dbReference type="SUPFAM" id="SSF48557">
    <property type="entry name" value="L-aspartase-like"/>
    <property type="match status" value="1"/>
</dbReference>
<proteinExistence type="predicted"/>
<keyword evidence="3" id="KW-1185">Reference proteome</keyword>
<dbReference type="AlphaFoldDB" id="A0A9W9AG18"/>
<dbReference type="PANTHER" id="PTHR43172">
    <property type="entry name" value="ADENYLOSUCCINATE LYASE"/>
    <property type="match status" value="1"/>
</dbReference>
<organism evidence="2 3">
    <name type="scientific">Lentinula aciculospora</name>
    <dbReference type="NCBI Taxonomy" id="153920"/>
    <lineage>
        <taxon>Eukaryota</taxon>
        <taxon>Fungi</taxon>
        <taxon>Dikarya</taxon>
        <taxon>Basidiomycota</taxon>
        <taxon>Agaricomycotina</taxon>
        <taxon>Agaricomycetes</taxon>
        <taxon>Agaricomycetidae</taxon>
        <taxon>Agaricales</taxon>
        <taxon>Marasmiineae</taxon>
        <taxon>Omphalotaceae</taxon>
        <taxon>Lentinula</taxon>
    </lineage>
</organism>
<dbReference type="OrthoDB" id="406045at2759"/>
<dbReference type="Gene3D" id="1.20.200.10">
    <property type="entry name" value="Fumarase/aspartase (Central domain)"/>
    <property type="match status" value="1"/>
</dbReference>
<evidence type="ECO:0000313" key="2">
    <source>
        <dbReference type="EMBL" id="KAJ4481207.1"/>
    </source>
</evidence>
<sequence length="424" mass="47469">MEAFDTYQTRLSSRYASKEMAHLFSPSLNLAIAEKELGLPIADNAISQMKKNLQLTPEQFGITAKQEKKRRHDVMAHVHTFGMVAPAAAGIHLVTPTLIFLPDGLDCLIQSIHVLIYRLSANVLPCGVRSVNTKVHLRNIKHAREYIGFPGVKGATGTQASFLALFDVDHEQVEKLDKLVTELSGFDYAYQVTLQTYSRKIDIDILAPLASLAATAHKIVIDIRLLANLKEIEEPFESTQIGPSAMVYKRDPMRSERVCSLSRHLMVLHQNALMTPSVQWFERTLDDSSLNIPNANRRIILPEAFLTADIVLFTFQNISEGLVVLPKVIGRRISKELPFMATENIIMTLVKAGGDREEAHGKFRLGLENDLIERMKQNPYSNPIKGQLDALLARRASLDWVEPALKDVMAQEVIKGAQKVEWSV</sequence>
<dbReference type="EMBL" id="JAOTPV010000006">
    <property type="protein sequence ID" value="KAJ4481207.1"/>
    <property type="molecule type" value="Genomic_DNA"/>
</dbReference>
<dbReference type="GO" id="GO:0004018">
    <property type="term" value="F:N6-(1,2-dicarboxyethyl)AMP AMP-lyase (fumarate-forming) activity"/>
    <property type="evidence" value="ECO:0007669"/>
    <property type="project" value="TreeGrafter"/>
</dbReference>
<dbReference type="GO" id="GO:0070626">
    <property type="term" value="F:(S)-2-(5-amino-1-(5-phospho-D-ribosyl)imidazole-4-carboxamido) succinate lyase (fumarate-forming) activity"/>
    <property type="evidence" value="ECO:0007669"/>
    <property type="project" value="TreeGrafter"/>
</dbReference>